<evidence type="ECO:0000313" key="11">
    <source>
        <dbReference type="EMBL" id="RNI36689.1"/>
    </source>
</evidence>
<dbReference type="SUPFAM" id="SSF53756">
    <property type="entry name" value="UDP-Glycosyltransferase/glycogen phosphorylase"/>
    <property type="match status" value="1"/>
</dbReference>
<evidence type="ECO:0000256" key="8">
    <source>
        <dbReference type="HAMAP-Rule" id="MF_00484"/>
    </source>
</evidence>
<evidence type="ECO:0000256" key="1">
    <source>
        <dbReference type="ARBA" id="ARBA00001478"/>
    </source>
</evidence>
<keyword evidence="7 8" id="KW-0320">Glycogen biosynthesis</keyword>
<feature type="binding site" evidence="8">
    <location>
        <position position="15"/>
    </location>
    <ligand>
        <name>ADP-alpha-D-glucose</name>
        <dbReference type="ChEBI" id="CHEBI:57498"/>
    </ligand>
</feature>
<dbReference type="Pfam" id="PF08323">
    <property type="entry name" value="Glyco_transf_5"/>
    <property type="match status" value="1"/>
</dbReference>
<dbReference type="GO" id="GO:0005978">
    <property type="term" value="P:glycogen biosynthetic process"/>
    <property type="evidence" value="ECO:0007669"/>
    <property type="project" value="UniProtKB-UniRule"/>
</dbReference>
<dbReference type="Proteomes" id="UP000267223">
    <property type="component" value="Unassembled WGS sequence"/>
</dbReference>
<comment type="catalytic activity">
    <reaction evidence="1 8">
        <text>[(1-&gt;4)-alpha-D-glucosyl](n) + ADP-alpha-D-glucose = [(1-&gt;4)-alpha-D-glucosyl](n+1) + ADP + H(+)</text>
        <dbReference type="Rhea" id="RHEA:18189"/>
        <dbReference type="Rhea" id="RHEA-COMP:9584"/>
        <dbReference type="Rhea" id="RHEA-COMP:9587"/>
        <dbReference type="ChEBI" id="CHEBI:15378"/>
        <dbReference type="ChEBI" id="CHEBI:15444"/>
        <dbReference type="ChEBI" id="CHEBI:57498"/>
        <dbReference type="ChEBI" id="CHEBI:456216"/>
        <dbReference type="EC" id="2.4.1.21"/>
    </reaction>
</comment>
<dbReference type="InterPro" id="IPR001296">
    <property type="entry name" value="Glyco_trans_1"/>
</dbReference>
<gene>
    <name evidence="8" type="primary">glgA</name>
    <name evidence="11" type="ORF">EFY79_10195</name>
</gene>
<dbReference type="GO" id="GO:0009011">
    <property type="term" value="F:alpha-1,4-glucan glucosyltransferase (ADP-glucose donor) activity"/>
    <property type="evidence" value="ECO:0007669"/>
    <property type="project" value="UniProtKB-UniRule"/>
</dbReference>
<reference evidence="11 12" key="1">
    <citation type="submission" date="2018-11" db="EMBL/GenBank/DDBJ databases">
        <title>Draft genome sequence of Ferruginibacter sp. BO-59.</title>
        <authorList>
            <person name="Im W.T."/>
        </authorList>
    </citation>
    <scope>NUCLEOTIDE SEQUENCE [LARGE SCALE GENOMIC DNA]</scope>
    <source>
        <strain evidence="11 12">BO-59</strain>
    </source>
</reference>
<evidence type="ECO:0000256" key="7">
    <source>
        <dbReference type="ARBA" id="ARBA00023056"/>
    </source>
</evidence>
<dbReference type="Gene3D" id="3.40.50.2000">
    <property type="entry name" value="Glycogen Phosphorylase B"/>
    <property type="match status" value="2"/>
</dbReference>
<feature type="domain" description="Glycosyl transferase family 1" evidence="9">
    <location>
        <begin position="281"/>
        <end position="443"/>
    </location>
</feature>
<evidence type="ECO:0000313" key="12">
    <source>
        <dbReference type="Proteomes" id="UP000267223"/>
    </source>
</evidence>
<dbReference type="InterPro" id="IPR013534">
    <property type="entry name" value="Starch_synth_cat_dom"/>
</dbReference>
<dbReference type="CDD" id="cd03791">
    <property type="entry name" value="GT5_Glycogen_synthase_DULL1-like"/>
    <property type="match status" value="1"/>
</dbReference>
<dbReference type="OrthoDB" id="9808590at2"/>
<keyword evidence="5 8" id="KW-0328">Glycosyltransferase</keyword>
<feature type="domain" description="Starch synthase catalytic" evidence="10">
    <location>
        <begin position="3"/>
        <end position="231"/>
    </location>
</feature>
<dbReference type="NCBIfam" id="TIGR02095">
    <property type="entry name" value="glgA"/>
    <property type="match status" value="1"/>
</dbReference>
<name>A0A3M9NFX6_9BACT</name>
<comment type="pathway">
    <text evidence="3 8">Glycan biosynthesis; glycogen biosynthesis.</text>
</comment>
<keyword evidence="12" id="KW-1185">Reference proteome</keyword>
<evidence type="ECO:0000256" key="3">
    <source>
        <dbReference type="ARBA" id="ARBA00004964"/>
    </source>
</evidence>
<proteinExistence type="inferred from homology"/>
<dbReference type="GO" id="GO:0004373">
    <property type="term" value="F:alpha-1,4-glucan glucosyltransferase (UDP-glucose donor) activity"/>
    <property type="evidence" value="ECO:0007669"/>
    <property type="project" value="InterPro"/>
</dbReference>
<dbReference type="InterPro" id="IPR011835">
    <property type="entry name" value="GS/SS"/>
</dbReference>
<dbReference type="RefSeq" id="WP_123120607.1">
    <property type="nucleotide sequence ID" value="NZ_RJJR01000007.1"/>
</dbReference>
<evidence type="ECO:0000259" key="9">
    <source>
        <dbReference type="Pfam" id="PF00534"/>
    </source>
</evidence>
<comment type="caution">
    <text evidence="11">The sequence shown here is derived from an EMBL/GenBank/DDBJ whole genome shotgun (WGS) entry which is preliminary data.</text>
</comment>
<dbReference type="PANTHER" id="PTHR45825:SF11">
    <property type="entry name" value="ALPHA AMYLASE DOMAIN-CONTAINING PROTEIN"/>
    <property type="match status" value="1"/>
</dbReference>
<comment type="similarity">
    <text evidence="4 8">Belongs to the glycosyltransferase 1 family. Bacterial/plant glycogen synthase subfamily.</text>
</comment>
<dbReference type="Pfam" id="PF00534">
    <property type="entry name" value="Glycos_transf_1"/>
    <property type="match status" value="1"/>
</dbReference>
<evidence type="ECO:0000256" key="4">
    <source>
        <dbReference type="ARBA" id="ARBA00010281"/>
    </source>
</evidence>
<evidence type="ECO:0000256" key="5">
    <source>
        <dbReference type="ARBA" id="ARBA00022676"/>
    </source>
</evidence>
<evidence type="ECO:0000256" key="2">
    <source>
        <dbReference type="ARBA" id="ARBA00002764"/>
    </source>
</evidence>
<comment type="function">
    <text evidence="2 8">Synthesizes alpha-1,4-glucan chains using ADP-glucose.</text>
</comment>
<dbReference type="UniPathway" id="UPA00164"/>
<keyword evidence="6 8" id="KW-0808">Transferase</keyword>
<dbReference type="AlphaFoldDB" id="A0A3M9NFX6"/>
<dbReference type="HAMAP" id="MF_00484">
    <property type="entry name" value="Glycogen_synth"/>
    <property type="match status" value="1"/>
</dbReference>
<dbReference type="PANTHER" id="PTHR45825">
    <property type="entry name" value="GRANULE-BOUND STARCH SYNTHASE 1, CHLOROPLASTIC/AMYLOPLASTIC"/>
    <property type="match status" value="1"/>
</dbReference>
<evidence type="ECO:0000259" key="10">
    <source>
        <dbReference type="Pfam" id="PF08323"/>
    </source>
</evidence>
<organism evidence="11 12">
    <name type="scientific">Hanamia caeni</name>
    <dbReference type="NCBI Taxonomy" id="2294116"/>
    <lineage>
        <taxon>Bacteria</taxon>
        <taxon>Pseudomonadati</taxon>
        <taxon>Bacteroidota</taxon>
        <taxon>Chitinophagia</taxon>
        <taxon>Chitinophagales</taxon>
        <taxon>Chitinophagaceae</taxon>
        <taxon>Hanamia</taxon>
    </lineage>
</organism>
<dbReference type="EC" id="2.4.1.21" evidence="8"/>
<sequence>MEIIHVSAECYPVAKAGGLGDVVGALPKYQNKLGHIAKVVMPMYRTKFLYAHSFDVVHKGAFGMSHYWFEYTIIKESSNVLGFDLYLVDINNLLDREKVYGYDDDIERFVAFQIAVVDWLSKWQHHPDIVHVHDHQAALIPFMMQNCYAYRHLSSIKTILTIHNAQYQGWMDWGKSWYIPDWDNYKWGMLEWNHTINALACGIKCASKVNTVSHGYLEELRYNANGLESLFNYERGKCFGILNGIDNEVWNPQTDHYLDVKFGTHDFKEGKSKNKKDLCMKFNLDEDKPLIIFIGRLVGEKAADLLPAVIGDSIHYMEGRMNFLVLGSGEWYIEDQLSKMHNHLFGYFNSQIGYNELLSHRMYAGADFLLMPSRVEPCGLNQMYSLRYGTVPIVRRTGGLRDTVKDFGEDGGFGICFDTASVGDICNAIHRSLELYDDQKKMNSVIKQIMEIDHSWEKSAGIYINLYNS</sequence>
<accession>A0A3M9NFX6</accession>
<protein>
    <recommendedName>
        <fullName evidence="8">Glycogen synthase</fullName>
        <ecNumber evidence="8">2.4.1.21</ecNumber>
    </recommendedName>
    <alternativeName>
        <fullName evidence="8">Starch [bacterial glycogen] synthase</fullName>
    </alternativeName>
</protein>
<evidence type="ECO:0000256" key="6">
    <source>
        <dbReference type="ARBA" id="ARBA00022679"/>
    </source>
</evidence>
<dbReference type="EMBL" id="RJJR01000007">
    <property type="protein sequence ID" value="RNI36689.1"/>
    <property type="molecule type" value="Genomic_DNA"/>
</dbReference>